<proteinExistence type="predicted"/>
<organism evidence="1 2">
    <name type="scientific">Arenimonas composti TR7-09 = DSM 18010</name>
    <dbReference type="NCBI Taxonomy" id="1121013"/>
    <lineage>
        <taxon>Bacteria</taxon>
        <taxon>Pseudomonadati</taxon>
        <taxon>Pseudomonadota</taxon>
        <taxon>Gammaproteobacteria</taxon>
        <taxon>Lysobacterales</taxon>
        <taxon>Lysobacteraceae</taxon>
        <taxon>Arenimonas</taxon>
    </lineage>
</organism>
<gene>
    <name evidence="1" type="ORF">P873_10210</name>
</gene>
<dbReference type="STRING" id="1121013.GCA_000426365_02839"/>
<evidence type="ECO:0000313" key="2">
    <source>
        <dbReference type="Proteomes" id="UP000029391"/>
    </source>
</evidence>
<dbReference type="AlphaFoldDB" id="A0A091BA51"/>
<dbReference type="eggNOG" id="ENOG50338Z2">
    <property type="taxonomic scope" value="Bacteria"/>
</dbReference>
<keyword evidence="2" id="KW-1185">Reference proteome</keyword>
<dbReference type="RefSeq" id="WP_051240148.1">
    <property type="nucleotide sequence ID" value="NZ_AUFF01000016.1"/>
</dbReference>
<evidence type="ECO:0000313" key="1">
    <source>
        <dbReference type="EMBL" id="KFN49518.1"/>
    </source>
</evidence>
<dbReference type="Proteomes" id="UP000029391">
    <property type="component" value="Unassembled WGS sequence"/>
</dbReference>
<name>A0A091BA51_9GAMM</name>
<dbReference type="EMBL" id="AWXU01000033">
    <property type="protein sequence ID" value="KFN49518.1"/>
    <property type="molecule type" value="Genomic_DNA"/>
</dbReference>
<accession>A0A091BA51</accession>
<reference evidence="1 2" key="1">
    <citation type="submission" date="2013-09" db="EMBL/GenBank/DDBJ databases">
        <title>Genome sequencing of Arenimonas composti.</title>
        <authorList>
            <person name="Chen F."/>
            <person name="Wang G."/>
        </authorList>
    </citation>
    <scope>NUCLEOTIDE SEQUENCE [LARGE SCALE GENOMIC DNA]</scope>
    <source>
        <strain evidence="1 2">TR7-09</strain>
    </source>
</reference>
<protein>
    <submittedName>
        <fullName evidence="1">Uncharacterized protein</fullName>
    </submittedName>
</protein>
<sequence length="117" mass="12258">MFFAYLKVPLAQASGEAADALHRTLDGELAATGAGTLLGWGTSLPSADAREDDPGCFHRIDIGLREPAALEALRPALLGLGLAEGTRLHFNVDGVAMHQTLAGDGWGAAVKTRDVHR</sequence>
<comment type="caution">
    <text evidence="1">The sequence shown here is derived from an EMBL/GenBank/DDBJ whole genome shotgun (WGS) entry which is preliminary data.</text>
</comment>